<dbReference type="EMBL" id="LAOQ01000004">
    <property type="protein sequence ID" value="KJW04400.1"/>
    <property type="molecule type" value="Genomic_DNA"/>
</dbReference>
<proteinExistence type="predicted"/>
<accession>A0A0F3RD73</accession>
<feature type="region of interest" description="Disordered" evidence="1">
    <location>
        <begin position="44"/>
        <end position="90"/>
    </location>
</feature>
<evidence type="ECO:0000313" key="2">
    <source>
        <dbReference type="EMBL" id="KJW04400.1"/>
    </source>
</evidence>
<gene>
    <name evidence="2" type="ORF">RAT170B_1209</name>
</gene>
<dbReference type="AlphaFoldDB" id="A0A0F3RD73"/>
<dbReference type="RefSeq" id="WP_045805809.1">
    <property type="nucleotide sequence ID" value="NZ_LAOQ01000004.1"/>
</dbReference>
<evidence type="ECO:0000313" key="3">
    <source>
        <dbReference type="Proteomes" id="UP000033736"/>
    </source>
</evidence>
<evidence type="ECO:0000256" key="1">
    <source>
        <dbReference type="SAM" id="MobiDB-lite"/>
    </source>
</evidence>
<dbReference type="Proteomes" id="UP000033736">
    <property type="component" value="Unassembled WGS sequence"/>
</dbReference>
<organism evidence="2 3">
    <name type="scientific">Rickettsia argasii T170-B</name>
    <dbReference type="NCBI Taxonomy" id="1268837"/>
    <lineage>
        <taxon>Bacteria</taxon>
        <taxon>Pseudomonadati</taxon>
        <taxon>Pseudomonadota</taxon>
        <taxon>Alphaproteobacteria</taxon>
        <taxon>Rickettsiales</taxon>
        <taxon>Rickettsiaceae</taxon>
        <taxon>Rickettsieae</taxon>
        <taxon>Rickettsia</taxon>
        <taxon>spotted fever group</taxon>
    </lineage>
</organism>
<protein>
    <submittedName>
        <fullName evidence="2">Uncharacterized protein</fullName>
    </submittedName>
</protein>
<name>A0A0F3RD73_9RICK</name>
<keyword evidence="3" id="KW-1185">Reference proteome</keyword>
<feature type="compositionally biased region" description="Polar residues" evidence="1">
    <location>
        <begin position="52"/>
        <end position="68"/>
    </location>
</feature>
<comment type="caution">
    <text evidence="2">The sequence shown here is derived from an EMBL/GenBank/DDBJ whole genome shotgun (WGS) entry which is preliminary data.</text>
</comment>
<sequence>MAKNSSSFTGTDYAQKNIDQAFANFEKSNSLHIETKNLSEEIQRKKQAPNIVKQNKTIPQGYKSSISPPISHVENLNKSRESGQQSGHSK</sequence>
<reference evidence="2 3" key="1">
    <citation type="submission" date="2015-01" db="EMBL/GenBank/DDBJ databases">
        <title>Genome Sequencing of Rickettsiales /home/snadendla/prok_pipe/test/illegal_ec_num.txt.</title>
        <authorList>
            <person name="Daugherty S.C."/>
            <person name="Su Q."/>
            <person name="Abolude K."/>
            <person name="Beier-Sexton M."/>
            <person name="Carlyon J.A."/>
            <person name="Carter R."/>
            <person name="Day N.P."/>
            <person name="Dumler S.J."/>
            <person name="Dyachenko V."/>
            <person name="Godinez A."/>
            <person name="Kurtti T.J."/>
            <person name="Lichay M."/>
            <person name="Mullins K.E."/>
            <person name="Ott S."/>
            <person name="Pappas-Brown V."/>
            <person name="Paris D.H."/>
            <person name="Patel P."/>
            <person name="Richards A.L."/>
            <person name="Sadzewicz L."/>
            <person name="Sears K."/>
            <person name="Seidman D."/>
            <person name="Sengamalay N."/>
            <person name="Stenos J."/>
            <person name="Tallon L.J."/>
            <person name="Vincent G."/>
            <person name="Fraser C.M."/>
            <person name="Munderloh U."/>
            <person name="Dunning-Hotopp J.C."/>
        </authorList>
    </citation>
    <scope>NUCLEOTIDE SEQUENCE [LARGE SCALE GENOMIC DNA]</scope>
    <source>
        <strain evidence="2 3">T170-B</strain>
    </source>
</reference>
<dbReference type="PATRIC" id="fig|1268837.3.peg.1420"/>